<dbReference type="Proteomes" id="UP000800200">
    <property type="component" value="Unassembled WGS sequence"/>
</dbReference>
<evidence type="ECO:0000313" key="1">
    <source>
        <dbReference type="EMBL" id="KAF2174857.1"/>
    </source>
</evidence>
<dbReference type="InterPro" id="IPR036397">
    <property type="entry name" value="RNaseH_sf"/>
</dbReference>
<organism evidence="1 2">
    <name type="scientific">Zopfia rhizophila CBS 207.26</name>
    <dbReference type="NCBI Taxonomy" id="1314779"/>
    <lineage>
        <taxon>Eukaryota</taxon>
        <taxon>Fungi</taxon>
        <taxon>Dikarya</taxon>
        <taxon>Ascomycota</taxon>
        <taxon>Pezizomycotina</taxon>
        <taxon>Dothideomycetes</taxon>
        <taxon>Dothideomycetes incertae sedis</taxon>
        <taxon>Zopfiaceae</taxon>
        <taxon>Zopfia</taxon>
    </lineage>
</organism>
<sequence>YGINGCPLTPAQARRPPALPQQLITKGRGLDPRRRLDIYRFLLLGWHHVDIADTVDVLLSEVYKIEQNLRLYGSTRKPSKPGVVLGRPRKLTPDDKQALWLIKDRGWSERALQPIFILRNKKLREAYRRCMRQFVAANLRHKAYVLIGFINRYFQDVRRGKTWVILPAYTINSYLPYTSVKEGYYSHEDFLNWIYNSLLPTLRAAVIEEASHIIRFLPPYSPDFNPIKLIFGVLKA</sequence>
<dbReference type="OrthoDB" id="3755005at2759"/>
<keyword evidence="2" id="KW-1185">Reference proteome</keyword>
<dbReference type="SUPFAM" id="SSF46689">
    <property type="entry name" value="Homeodomain-like"/>
    <property type="match status" value="1"/>
</dbReference>
<name>A0A6A6D672_9PEZI</name>
<dbReference type="GO" id="GO:0003676">
    <property type="term" value="F:nucleic acid binding"/>
    <property type="evidence" value="ECO:0007669"/>
    <property type="project" value="InterPro"/>
</dbReference>
<dbReference type="InterPro" id="IPR009057">
    <property type="entry name" value="Homeodomain-like_sf"/>
</dbReference>
<dbReference type="Gene3D" id="3.30.420.10">
    <property type="entry name" value="Ribonuclease H-like superfamily/Ribonuclease H"/>
    <property type="match status" value="1"/>
</dbReference>
<dbReference type="EMBL" id="ML994764">
    <property type="protein sequence ID" value="KAF2174857.1"/>
    <property type="molecule type" value="Genomic_DNA"/>
</dbReference>
<gene>
    <name evidence="1" type="ORF">K469DRAFT_704078</name>
</gene>
<evidence type="ECO:0000313" key="2">
    <source>
        <dbReference type="Proteomes" id="UP000800200"/>
    </source>
</evidence>
<proteinExistence type="predicted"/>
<reference evidence="1" key="1">
    <citation type="journal article" date="2020" name="Stud. Mycol.">
        <title>101 Dothideomycetes genomes: a test case for predicting lifestyles and emergence of pathogens.</title>
        <authorList>
            <person name="Haridas S."/>
            <person name="Albert R."/>
            <person name="Binder M."/>
            <person name="Bloem J."/>
            <person name="Labutti K."/>
            <person name="Salamov A."/>
            <person name="Andreopoulos B."/>
            <person name="Baker S."/>
            <person name="Barry K."/>
            <person name="Bills G."/>
            <person name="Bluhm B."/>
            <person name="Cannon C."/>
            <person name="Castanera R."/>
            <person name="Culley D."/>
            <person name="Daum C."/>
            <person name="Ezra D."/>
            <person name="Gonzalez J."/>
            <person name="Henrissat B."/>
            <person name="Kuo A."/>
            <person name="Liang C."/>
            <person name="Lipzen A."/>
            <person name="Lutzoni F."/>
            <person name="Magnuson J."/>
            <person name="Mondo S."/>
            <person name="Nolan M."/>
            <person name="Ohm R."/>
            <person name="Pangilinan J."/>
            <person name="Park H.-J."/>
            <person name="Ramirez L."/>
            <person name="Alfaro M."/>
            <person name="Sun H."/>
            <person name="Tritt A."/>
            <person name="Yoshinaga Y."/>
            <person name="Zwiers L.-H."/>
            <person name="Turgeon B."/>
            <person name="Goodwin S."/>
            <person name="Spatafora J."/>
            <person name="Crous P."/>
            <person name="Grigoriev I."/>
        </authorList>
    </citation>
    <scope>NUCLEOTIDE SEQUENCE</scope>
    <source>
        <strain evidence="1">CBS 207.26</strain>
    </source>
</reference>
<accession>A0A6A6D672</accession>
<feature type="non-terminal residue" evidence="1">
    <location>
        <position position="1"/>
    </location>
</feature>
<protein>
    <recommendedName>
        <fullName evidence="3">Tc1-like transposase DDE domain-containing protein</fullName>
    </recommendedName>
</protein>
<dbReference type="AlphaFoldDB" id="A0A6A6D672"/>
<evidence type="ECO:0008006" key="3">
    <source>
        <dbReference type="Google" id="ProtNLM"/>
    </source>
</evidence>